<keyword evidence="3 5" id="KW-0067">ATP-binding</keyword>
<dbReference type="PROSITE" id="PS50893">
    <property type="entry name" value="ABC_TRANSPORTER_2"/>
    <property type="match status" value="1"/>
</dbReference>
<dbReference type="GO" id="GO:0016887">
    <property type="term" value="F:ATP hydrolysis activity"/>
    <property type="evidence" value="ECO:0007669"/>
    <property type="project" value="InterPro"/>
</dbReference>
<dbReference type="PANTHER" id="PTHR42939">
    <property type="entry name" value="ABC TRANSPORTER ATP-BINDING PROTEIN ALBC-RELATED"/>
    <property type="match status" value="1"/>
</dbReference>
<keyword evidence="1" id="KW-0813">Transport</keyword>
<feature type="domain" description="ABC transporter" evidence="4">
    <location>
        <begin position="5"/>
        <end position="228"/>
    </location>
</feature>
<reference evidence="5 6" key="1">
    <citation type="journal article" date="2007" name="Genome Res.">
        <title>Genome characteristics of facultatively symbiotic Frankia sp. strains reflect host range and host plant biogeography.</title>
        <authorList>
            <person name="Normand P."/>
            <person name="Lapierre P."/>
            <person name="Tisa L.S."/>
            <person name="Gogarten J.P."/>
            <person name="Alloisio N."/>
            <person name="Bagnarol E."/>
            <person name="Bassi C.A."/>
            <person name="Berry A.M."/>
            <person name="Bickhart D.M."/>
            <person name="Choisne N."/>
            <person name="Couloux A."/>
            <person name="Cournoyer B."/>
            <person name="Cruveiller S."/>
            <person name="Daubin V."/>
            <person name="Demange N."/>
            <person name="Francino M.P."/>
            <person name="Goltsman E."/>
            <person name="Huang Y."/>
            <person name="Kopp O.R."/>
            <person name="Labarre L."/>
            <person name="Lapidus A."/>
            <person name="Lavire C."/>
            <person name="Marechal J."/>
            <person name="Martinez M."/>
            <person name="Mastronunzio J.E."/>
            <person name="Mullin B.C."/>
            <person name="Niemann J."/>
            <person name="Pujic P."/>
            <person name="Rawnsley T."/>
            <person name="Rouy Z."/>
            <person name="Schenowitz C."/>
            <person name="Sellstedt A."/>
            <person name="Tavares F."/>
            <person name="Tomkins J.P."/>
            <person name="Vallenet D."/>
            <person name="Valverde C."/>
            <person name="Wall L.G."/>
            <person name="Wang Y."/>
            <person name="Medigue C."/>
            <person name="Benson D.R."/>
        </authorList>
    </citation>
    <scope>NUCLEOTIDE SEQUENCE [LARGE SCALE GENOMIC DNA]</scope>
    <source>
        <strain evidence="6">DSM 45986 / CECT 9034 / ACN14a</strain>
    </source>
</reference>
<keyword evidence="6" id="KW-1185">Reference proteome</keyword>
<dbReference type="SUPFAM" id="SSF52540">
    <property type="entry name" value="P-loop containing nucleoside triphosphate hydrolases"/>
    <property type="match status" value="1"/>
</dbReference>
<sequence>MTTVLRADGLGRRYGRSTWGLRECTVDVPAGRVVALVGPNGSGKTTLLHLAAGLLPPSAGTVHVAGLAPARQLARIGFVAQDAPLWPRLRVADLLDAGRHLNPRFDAVLAAGRIGRLDIPPRARIHTLSGGQRAQVALTLVLAKRPDLLLLDEPLANLDPLARRDFLASMLAACTETGVAVVFSSHVVAELERICDYLIVLRGGRVRLAGDLDDLRQDHRVVSGPADWPQAGGWSVISARSTAGRTTALVRSDPAAVAGPGLDESQPTFDELVLGYLDDARHTPQEALT</sequence>
<dbReference type="InterPro" id="IPR003439">
    <property type="entry name" value="ABC_transporter-like_ATP-bd"/>
</dbReference>
<gene>
    <name evidence="5" type="ordered locus">FRAAL5487</name>
</gene>
<dbReference type="AlphaFoldDB" id="Q0REJ0"/>
<evidence type="ECO:0000259" key="4">
    <source>
        <dbReference type="PROSITE" id="PS50893"/>
    </source>
</evidence>
<name>Q0REJ0_FRAAA</name>
<dbReference type="PANTHER" id="PTHR42939:SF1">
    <property type="entry name" value="ABC TRANSPORTER ATP-BINDING PROTEIN ALBC-RELATED"/>
    <property type="match status" value="1"/>
</dbReference>
<evidence type="ECO:0000256" key="1">
    <source>
        <dbReference type="ARBA" id="ARBA00022448"/>
    </source>
</evidence>
<dbReference type="Gene3D" id="3.40.50.300">
    <property type="entry name" value="P-loop containing nucleotide triphosphate hydrolases"/>
    <property type="match status" value="1"/>
</dbReference>
<dbReference type="InterPro" id="IPR003593">
    <property type="entry name" value="AAA+_ATPase"/>
</dbReference>
<proteinExistence type="predicted"/>
<keyword evidence="2" id="KW-0547">Nucleotide-binding</keyword>
<dbReference type="InterPro" id="IPR051782">
    <property type="entry name" value="ABC_Transporter_VariousFunc"/>
</dbReference>
<evidence type="ECO:0000313" key="5">
    <source>
        <dbReference type="EMBL" id="CAJ64120.1"/>
    </source>
</evidence>
<dbReference type="HOGENOM" id="CLU_000604_1_2_11"/>
<protein>
    <submittedName>
        <fullName evidence="5">ABC transporter ATP-binding protein</fullName>
        <ecNumber evidence="5">3.6.3.-</ecNumber>
    </submittedName>
</protein>
<dbReference type="Pfam" id="PF00005">
    <property type="entry name" value="ABC_tran"/>
    <property type="match status" value="1"/>
</dbReference>
<dbReference type="EC" id="3.6.3.-" evidence="5"/>
<dbReference type="GO" id="GO:0005524">
    <property type="term" value="F:ATP binding"/>
    <property type="evidence" value="ECO:0007669"/>
    <property type="project" value="UniProtKB-KW"/>
</dbReference>
<dbReference type="STRING" id="326424.FRAAL5487"/>
<dbReference type="Proteomes" id="UP000000657">
    <property type="component" value="Chromosome"/>
</dbReference>
<evidence type="ECO:0000256" key="3">
    <source>
        <dbReference type="ARBA" id="ARBA00022840"/>
    </source>
</evidence>
<organism evidence="5 6">
    <name type="scientific">Frankia alni (strain DSM 45986 / CECT 9034 / ACN14a)</name>
    <dbReference type="NCBI Taxonomy" id="326424"/>
    <lineage>
        <taxon>Bacteria</taxon>
        <taxon>Bacillati</taxon>
        <taxon>Actinomycetota</taxon>
        <taxon>Actinomycetes</taxon>
        <taxon>Frankiales</taxon>
        <taxon>Frankiaceae</taxon>
        <taxon>Frankia</taxon>
    </lineage>
</organism>
<dbReference type="InterPro" id="IPR027417">
    <property type="entry name" value="P-loop_NTPase"/>
</dbReference>
<dbReference type="eggNOG" id="COG1131">
    <property type="taxonomic scope" value="Bacteria"/>
</dbReference>
<dbReference type="SMART" id="SM00382">
    <property type="entry name" value="AAA"/>
    <property type="match status" value="1"/>
</dbReference>
<dbReference type="EMBL" id="CT573213">
    <property type="protein sequence ID" value="CAJ64120.1"/>
    <property type="molecule type" value="Genomic_DNA"/>
</dbReference>
<dbReference type="RefSeq" id="WP_011606571.1">
    <property type="nucleotide sequence ID" value="NC_008278.1"/>
</dbReference>
<dbReference type="KEGG" id="fal:FRAAL5487"/>
<evidence type="ECO:0000256" key="2">
    <source>
        <dbReference type="ARBA" id="ARBA00022741"/>
    </source>
</evidence>
<evidence type="ECO:0000313" key="6">
    <source>
        <dbReference type="Proteomes" id="UP000000657"/>
    </source>
</evidence>
<accession>Q0REJ0</accession>
<dbReference type="OrthoDB" id="9804819at2"/>
<keyword evidence="5" id="KW-0378">Hydrolase</keyword>